<feature type="binding site" evidence="9">
    <location>
        <position position="45"/>
    </location>
    <ligand>
        <name>L-glutamine</name>
        <dbReference type="ChEBI" id="CHEBI:58359"/>
    </ligand>
</feature>
<evidence type="ECO:0000256" key="4">
    <source>
        <dbReference type="ARBA" id="ARBA00022598"/>
    </source>
</evidence>
<evidence type="ECO:0000256" key="8">
    <source>
        <dbReference type="ARBA" id="ARBA00048816"/>
    </source>
</evidence>
<evidence type="ECO:0000259" key="10">
    <source>
        <dbReference type="SMART" id="SM01097"/>
    </source>
</evidence>
<dbReference type="GO" id="GO:0005524">
    <property type="term" value="F:ATP binding"/>
    <property type="evidence" value="ECO:0007669"/>
    <property type="project" value="UniProtKB-UniRule"/>
</dbReference>
<feature type="binding site" evidence="9">
    <location>
        <position position="292"/>
    </location>
    <ligand>
        <name>L-glutamine</name>
        <dbReference type="ChEBI" id="CHEBI:58359"/>
    </ligand>
</feature>
<dbReference type="Pfam" id="PF00117">
    <property type="entry name" value="GATase"/>
    <property type="match status" value="1"/>
</dbReference>
<comment type="catalytic activity">
    <reaction evidence="8 9">
        <text>hydrogencarbonate + L-glutamine + 2 ATP + H2O = carbamoyl phosphate + L-glutamate + 2 ADP + phosphate + 2 H(+)</text>
        <dbReference type="Rhea" id="RHEA:18633"/>
        <dbReference type="ChEBI" id="CHEBI:15377"/>
        <dbReference type="ChEBI" id="CHEBI:15378"/>
        <dbReference type="ChEBI" id="CHEBI:17544"/>
        <dbReference type="ChEBI" id="CHEBI:29985"/>
        <dbReference type="ChEBI" id="CHEBI:30616"/>
        <dbReference type="ChEBI" id="CHEBI:43474"/>
        <dbReference type="ChEBI" id="CHEBI:58228"/>
        <dbReference type="ChEBI" id="CHEBI:58359"/>
        <dbReference type="ChEBI" id="CHEBI:456216"/>
        <dbReference type="EC" id="6.3.5.5"/>
    </reaction>
</comment>
<proteinExistence type="inferred from homology"/>
<keyword evidence="5 9" id="KW-0547">Nucleotide-binding</keyword>
<feature type="domain" description="Carbamoyl-phosphate synthase small subunit N-terminal" evidence="10">
    <location>
        <begin position="1"/>
        <end position="129"/>
    </location>
</feature>
<dbReference type="PANTHER" id="PTHR43418:SF7">
    <property type="entry name" value="CARBAMOYL-PHOSPHATE SYNTHASE SMALL CHAIN"/>
    <property type="match status" value="1"/>
</dbReference>
<dbReference type="PROSITE" id="PS51273">
    <property type="entry name" value="GATASE_TYPE_1"/>
    <property type="match status" value="1"/>
</dbReference>
<feature type="binding site" evidence="9">
    <location>
        <position position="290"/>
    </location>
    <ligand>
        <name>L-glutamine</name>
        <dbReference type="ChEBI" id="CHEBI:58359"/>
    </ligand>
</feature>
<feature type="binding site" evidence="9">
    <location>
        <position position="252"/>
    </location>
    <ligand>
        <name>L-glutamine</name>
        <dbReference type="ChEBI" id="CHEBI:58359"/>
    </ligand>
</feature>
<dbReference type="EMBL" id="DTTC01000013">
    <property type="protein sequence ID" value="HIA97621.1"/>
    <property type="molecule type" value="Genomic_DNA"/>
</dbReference>
<feature type="active site" evidence="9">
    <location>
        <position position="330"/>
    </location>
</feature>
<keyword evidence="4 9" id="KW-0436">Ligase</keyword>
<feature type="binding site" evidence="9">
    <location>
        <position position="249"/>
    </location>
    <ligand>
        <name>L-glutamine</name>
        <dbReference type="ChEBI" id="CHEBI:58359"/>
    </ligand>
</feature>
<dbReference type="InterPro" id="IPR002474">
    <property type="entry name" value="CarbamoylP_synth_ssu_N"/>
</dbReference>
<dbReference type="Proteomes" id="UP000589132">
    <property type="component" value="Unassembled WGS sequence"/>
</dbReference>
<keyword evidence="9" id="KW-0665">Pyrimidine biosynthesis</keyword>
<gene>
    <name evidence="9 11" type="primary">carA</name>
    <name evidence="11" type="ORF">EYO15_00345</name>
</gene>
<comment type="pathway">
    <text evidence="9">Pyrimidine metabolism; UMP biosynthesis via de novo pathway; (S)-dihydroorotate from bicarbonate: step 1/3.</text>
</comment>
<evidence type="ECO:0000313" key="11">
    <source>
        <dbReference type="EMBL" id="HIA97621.1"/>
    </source>
</evidence>
<evidence type="ECO:0000313" key="12">
    <source>
        <dbReference type="Proteomes" id="UP000589132"/>
    </source>
</evidence>
<name>A0A7J4CY85_9ARCH</name>
<keyword evidence="3 9" id="KW-0055">Arginine biosynthesis</keyword>
<evidence type="ECO:0000256" key="7">
    <source>
        <dbReference type="ARBA" id="ARBA00022962"/>
    </source>
</evidence>
<feature type="active site" evidence="9">
    <location>
        <position position="328"/>
    </location>
</feature>
<feature type="active site" description="Nucleophile" evidence="9">
    <location>
        <position position="248"/>
    </location>
</feature>
<dbReference type="GO" id="GO:0044205">
    <property type="term" value="P:'de novo' UMP biosynthetic process"/>
    <property type="evidence" value="ECO:0007669"/>
    <property type="project" value="UniProtKB-UniRule"/>
</dbReference>
<dbReference type="UniPathway" id="UPA00068">
    <property type="reaction ID" value="UER00171"/>
</dbReference>
<dbReference type="InterPro" id="IPR035686">
    <property type="entry name" value="CPSase_GATase1"/>
</dbReference>
<feature type="binding site" evidence="9">
    <location>
        <position position="221"/>
    </location>
    <ligand>
        <name>L-glutamine</name>
        <dbReference type="ChEBI" id="CHEBI:58359"/>
    </ligand>
</feature>
<comment type="function">
    <text evidence="9">Small subunit of the glutamine-dependent carbamoyl phosphate synthetase (CPSase). CPSase catalyzes the formation of carbamoyl phosphate from the ammonia moiety of glutamine, carbonate, and phosphate donated by ATP, constituting the first step of 2 biosynthetic pathways, one leading to arginine and/or urea and the other to pyrimidine nucleotides. The small subunit (glutamine amidotransferase) binds and cleaves glutamine to supply the large subunit with the substrate ammonia.</text>
</comment>
<evidence type="ECO:0000256" key="6">
    <source>
        <dbReference type="ARBA" id="ARBA00022840"/>
    </source>
</evidence>
<dbReference type="NCBIfam" id="NF009475">
    <property type="entry name" value="PRK12838.1"/>
    <property type="match status" value="1"/>
</dbReference>
<evidence type="ECO:0000256" key="2">
    <source>
        <dbReference type="ARBA" id="ARBA00007800"/>
    </source>
</evidence>
<evidence type="ECO:0000256" key="1">
    <source>
        <dbReference type="ARBA" id="ARBA00005077"/>
    </source>
</evidence>
<dbReference type="HAMAP" id="MF_01209">
    <property type="entry name" value="CPSase_S_chain"/>
    <property type="match status" value="1"/>
</dbReference>
<dbReference type="Pfam" id="PF00988">
    <property type="entry name" value="CPSase_sm_chain"/>
    <property type="match status" value="1"/>
</dbReference>
<dbReference type="Gene3D" id="3.50.30.20">
    <property type="entry name" value="Carbamoyl-phosphate synthase small subunit, N-terminal domain"/>
    <property type="match status" value="1"/>
</dbReference>
<evidence type="ECO:0000256" key="5">
    <source>
        <dbReference type="ARBA" id="ARBA00022741"/>
    </source>
</evidence>
<dbReference type="EC" id="6.3.5.5" evidence="9"/>
<feature type="binding site" evidence="9">
    <location>
        <position position="219"/>
    </location>
    <ligand>
        <name>L-glutamine</name>
        <dbReference type="ChEBI" id="CHEBI:58359"/>
    </ligand>
</feature>
<dbReference type="PRINTS" id="PR00099">
    <property type="entry name" value="CPSGATASE"/>
</dbReference>
<dbReference type="InterPro" id="IPR017926">
    <property type="entry name" value="GATASE"/>
</dbReference>
<comment type="similarity">
    <text evidence="2 9">Belongs to the CarA family.</text>
</comment>
<dbReference type="InterPro" id="IPR006274">
    <property type="entry name" value="CarbamoylP_synth_ssu"/>
</dbReference>
<dbReference type="SUPFAM" id="SSF52317">
    <property type="entry name" value="Class I glutamine amidotransferase-like"/>
    <property type="match status" value="1"/>
</dbReference>
<evidence type="ECO:0000256" key="9">
    <source>
        <dbReference type="HAMAP-Rule" id="MF_01209"/>
    </source>
</evidence>
<reference evidence="12" key="1">
    <citation type="journal article" date="2019" name="bioRxiv">
        <title>Genome diversification in globally distributed novel marine Proteobacteria is linked to environmental adaptation.</title>
        <authorList>
            <person name="Zhou Z."/>
            <person name="Tran P.Q."/>
            <person name="Kieft K."/>
            <person name="Anantharaman K."/>
        </authorList>
    </citation>
    <scope>NUCLEOTIDE SEQUENCE [LARGE SCALE GENOMIC DNA]</scope>
</reference>
<protein>
    <recommendedName>
        <fullName evidence="9">Carbamoyl phosphate synthase small chain</fullName>
        <ecNumber evidence="9">6.3.5.5</ecNumber>
    </recommendedName>
    <alternativeName>
        <fullName evidence="9">Carbamoyl phosphate synthetase glutamine chain</fullName>
    </alternativeName>
</protein>
<organism evidence="11 12">
    <name type="scientific">Marine Group III euryarchaeote</name>
    <dbReference type="NCBI Taxonomy" id="2173149"/>
    <lineage>
        <taxon>Archaea</taxon>
        <taxon>Methanobacteriati</taxon>
        <taxon>Thermoplasmatota</taxon>
        <taxon>Thermoplasmata</taxon>
        <taxon>Candidatus Thermoprofundales</taxon>
    </lineage>
</organism>
<dbReference type="GO" id="GO:0006526">
    <property type="term" value="P:L-arginine biosynthetic process"/>
    <property type="evidence" value="ECO:0007669"/>
    <property type="project" value="UniProtKB-UniRule"/>
</dbReference>
<keyword evidence="7 9" id="KW-0315">Glutamine amidotransferase</keyword>
<comment type="caution">
    <text evidence="11">The sequence shown here is derived from an EMBL/GenBank/DDBJ whole genome shotgun (WGS) entry which is preliminary data.</text>
</comment>
<dbReference type="CDD" id="cd01744">
    <property type="entry name" value="GATase1_CPSase"/>
    <property type="match status" value="1"/>
</dbReference>
<dbReference type="Gene3D" id="3.40.50.880">
    <property type="match status" value="1"/>
</dbReference>
<dbReference type="PRINTS" id="PR00096">
    <property type="entry name" value="GATASE"/>
</dbReference>
<dbReference type="GO" id="GO:0006207">
    <property type="term" value="P:'de novo' pyrimidine nucleobase biosynthetic process"/>
    <property type="evidence" value="ECO:0007669"/>
    <property type="project" value="InterPro"/>
</dbReference>
<comment type="subunit">
    <text evidence="9">Composed of two chains; the small (or glutamine) chain promotes the hydrolysis of glutamine to ammonia, which is used by the large (or ammonia) chain to synthesize carbamoyl phosphate. Tetramer of heterodimers (alpha,beta)4.</text>
</comment>
<dbReference type="GO" id="GO:0006541">
    <property type="term" value="P:glutamine metabolic process"/>
    <property type="evidence" value="ECO:0007669"/>
    <property type="project" value="InterPro"/>
</dbReference>
<dbReference type="SUPFAM" id="SSF52021">
    <property type="entry name" value="Carbamoyl phosphate synthetase, small subunit N-terminal domain"/>
    <property type="match status" value="1"/>
</dbReference>
<dbReference type="InterPro" id="IPR029062">
    <property type="entry name" value="Class_I_gatase-like"/>
</dbReference>
<comment type="pathway">
    <text evidence="1 9">Amino-acid biosynthesis; L-arginine biosynthesis; carbamoyl phosphate from bicarbonate: step 1/1.</text>
</comment>
<keyword evidence="6 9" id="KW-0067">ATP-binding</keyword>
<dbReference type="InterPro" id="IPR036480">
    <property type="entry name" value="CarbP_synth_ssu_N_sf"/>
</dbReference>
<keyword evidence="9" id="KW-0028">Amino-acid biosynthesis</keyword>
<sequence>MQGWIALENGSVFFGDSFGYPKTVEGELVFNTSMTGYQEALTDPSYAGQMLMFTFPQIGNYGCDPKYYESSKIQVNACLVKEWCRSPHQGKMNLDEWLKEEKIPGLEGIDTRQLTIITREAGTLRAVICTDGKITPKQGVQRAKKMEWPSDSNLVSIVSTKRKYRRGTKGPRITLFDWGVKQSIVKNLAKMCQVTVVPWNYDIEKVKATKPELVFMSNGPGDPDHEDMKPVVDTVKNLLKEMPVVGICLGHQILGLALGGETYKLKYGHRGGNQPVKELKTDNVFITSQNHGFALHKLPNKVKETFVNLNDGTCEGIESRNCWSVQFHPEAAPGPMDANILFERVLEMING</sequence>
<dbReference type="NCBIfam" id="TIGR01368">
    <property type="entry name" value="CPSaseIIsmall"/>
    <property type="match status" value="1"/>
</dbReference>
<dbReference type="InterPro" id="IPR050472">
    <property type="entry name" value="Anth_synth/Amidotransfase"/>
</dbReference>
<feature type="binding site" evidence="9">
    <location>
        <position position="293"/>
    </location>
    <ligand>
        <name>L-glutamine</name>
        <dbReference type="ChEBI" id="CHEBI:58359"/>
    </ligand>
</feature>
<feature type="region of interest" description="CPSase" evidence="9">
    <location>
        <begin position="1"/>
        <end position="171"/>
    </location>
</feature>
<dbReference type="GO" id="GO:0004088">
    <property type="term" value="F:carbamoyl-phosphate synthase (glutamine-hydrolyzing) activity"/>
    <property type="evidence" value="ECO:0007669"/>
    <property type="project" value="UniProtKB-UniRule"/>
</dbReference>
<dbReference type="UniPathway" id="UPA00070">
    <property type="reaction ID" value="UER00115"/>
</dbReference>
<evidence type="ECO:0000256" key="3">
    <source>
        <dbReference type="ARBA" id="ARBA00022571"/>
    </source>
</evidence>
<dbReference type="SMART" id="SM01097">
    <property type="entry name" value="CPSase_sm_chain"/>
    <property type="match status" value="1"/>
</dbReference>
<dbReference type="PANTHER" id="PTHR43418">
    <property type="entry name" value="MULTIFUNCTIONAL TRYPTOPHAN BIOSYNTHESIS PROTEIN-RELATED"/>
    <property type="match status" value="1"/>
</dbReference>
<comment type="catalytic activity">
    <reaction evidence="9">
        <text>L-glutamine + H2O = L-glutamate + NH4(+)</text>
        <dbReference type="Rhea" id="RHEA:15889"/>
        <dbReference type="ChEBI" id="CHEBI:15377"/>
        <dbReference type="ChEBI" id="CHEBI:28938"/>
        <dbReference type="ChEBI" id="CHEBI:29985"/>
        <dbReference type="ChEBI" id="CHEBI:58359"/>
    </reaction>
</comment>
<accession>A0A7J4CY85</accession>
<dbReference type="PRINTS" id="PR00097">
    <property type="entry name" value="ANTSNTHASEII"/>
</dbReference>
<dbReference type="AlphaFoldDB" id="A0A7J4CY85"/>